<evidence type="ECO:0000256" key="11">
    <source>
        <dbReference type="PROSITE-ProRule" id="PRU00708"/>
    </source>
</evidence>
<comment type="similarity">
    <text evidence="10">Belongs to the adenylate kinase family. UMP-CMP kinase subfamily.</text>
</comment>
<dbReference type="NCBIfam" id="TIGR01359">
    <property type="entry name" value="UMP_CMP_kin_fam"/>
    <property type="match status" value="1"/>
</dbReference>
<dbReference type="FunFam" id="1.25.40.10:FF:001788">
    <property type="entry name" value="Pentatricopeptide repeat-containing protein At4g25270, chloroplastic"/>
    <property type="match status" value="1"/>
</dbReference>
<dbReference type="Proteomes" id="UP000504621">
    <property type="component" value="Unplaced"/>
</dbReference>
<keyword evidence="2 10" id="KW-0808">Transferase</keyword>
<accession>A0A6J1AF96</accession>
<dbReference type="GO" id="GO:0009123">
    <property type="term" value="P:nucleoside monophosphate metabolic process"/>
    <property type="evidence" value="ECO:0007669"/>
    <property type="project" value="UniProtKB-ARBA"/>
</dbReference>
<dbReference type="InterPro" id="IPR033690">
    <property type="entry name" value="Adenylat_kinase_CS"/>
</dbReference>
<evidence type="ECO:0000256" key="8">
    <source>
        <dbReference type="ARBA" id="ARBA00023242"/>
    </source>
</evidence>
<comment type="subunit">
    <text evidence="10">Monomer.</text>
</comment>
<evidence type="ECO:0000313" key="12">
    <source>
        <dbReference type="Proteomes" id="UP000504621"/>
    </source>
</evidence>
<keyword evidence="5 10" id="KW-0418">Kinase</keyword>
<dbReference type="GO" id="GO:0005634">
    <property type="term" value="C:nucleus"/>
    <property type="evidence" value="ECO:0007669"/>
    <property type="project" value="UniProtKB-SubCell"/>
</dbReference>
<dbReference type="PROSITE" id="PS00113">
    <property type="entry name" value="ADENYLATE_KINASE"/>
    <property type="match status" value="1"/>
</dbReference>
<evidence type="ECO:0000256" key="10">
    <source>
        <dbReference type="HAMAP-Rule" id="MF_03172"/>
    </source>
</evidence>
<feature type="binding site" evidence="10">
    <location>
        <position position="177"/>
    </location>
    <ligand>
        <name>a ribonucleoside 5'-phosphate</name>
        <dbReference type="ChEBI" id="CHEBI:58043"/>
    </ligand>
</feature>
<evidence type="ECO:0000256" key="6">
    <source>
        <dbReference type="ARBA" id="ARBA00022840"/>
    </source>
</evidence>
<feature type="binding site" evidence="10">
    <location>
        <position position="141"/>
    </location>
    <ligand>
        <name>CMP</name>
        <dbReference type="ChEBI" id="CHEBI:60377"/>
    </ligand>
</feature>
<feature type="binding site" evidence="10">
    <location>
        <begin position="134"/>
        <end position="137"/>
    </location>
    <ligand>
        <name>a ribonucleoside 5'-phosphate</name>
        <dbReference type="ChEBI" id="CHEBI:58043"/>
    </ligand>
</feature>
<name>A0A6J1AF96_9ROSI</name>
<evidence type="ECO:0000256" key="2">
    <source>
        <dbReference type="ARBA" id="ARBA00022679"/>
    </source>
</evidence>
<dbReference type="GO" id="GO:0006221">
    <property type="term" value="P:pyrimidine nucleotide biosynthetic process"/>
    <property type="evidence" value="ECO:0007669"/>
    <property type="project" value="UniProtKB-UniRule"/>
</dbReference>
<evidence type="ECO:0000256" key="1">
    <source>
        <dbReference type="ARBA" id="ARBA00022490"/>
    </source>
</evidence>
<keyword evidence="4 10" id="KW-0547">Nucleotide-binding</keyword>
<dbReference type="AlphaFoldDB" id="A0A6J1AF96"/>
<dbReference type="InterPro" id="IPR046848">
    <property type="entry name" value="E_motif"/>
</dbReference>
<dbReference type="Pfam" id="PF20431">
    <property type="entry name" value="E_motif"/>
    <property type="match status" value="1"/>
</dbReference>
<keyword evidence="8 10" id="KW-0539">Nucleus</keyword>
<evidence type="ECO:0000256" key="9">
    <source>
        <dbReference type="ARBA" id="ARBA00048116"/>
    </source>
</evidence>
<dbReference type="OrthoDB" id="1882394at2759"/>
<evidence type="ECO:0000313" key="13">
    <source>
        <dbReference type="RefSeq" id="XP_021285603.1"/>
    </source>
</evidence>
<dbReference type="SUPFAM" id="SSF52540">
    <property type="entry name" value="P-loop containing nucleoside triphosphate hydrolases"/>
    <property type="match status" value="1"/>
</dbReference>
<dbReference type="GeneID" id="110417541"/>
<feature type="binding site" evidence="10">
    <location>
        <position position="216"/>
    </location>
    <ligand>
        <name>ATP</name>
        <dbReference type="ChEBI" id="CHEBI:30616"/>
    </ligand>
</feature>
<comment type="catalytic activity">
    <reaction evidence="9 10">
        <text>UMP + ATP = UDP + ADP</text>
        <dbReference type="Rhea" id="RHEA:24400"/>
        <dbReference type="ChEBI" id="CHEBI:30616"/>
        <dbReference type="ChEBI" id="CHEBI:57865"/>
        <dbReference type="ChEBI" id="CHEBI:58223"/>
        <dbReference type="ChEBI" id="CHEBI:456216"/>
        <dbReference type="EC" id="2.7.4.14"/>
    </reaction>
</comment>
<dbReference type="Pfam" id="PF00406">
    <property type="entry name" value="ADK"/>
    <property type="match status" value="1"/>
</dbReference>
<dbReference type="PROSITE" id="PS51375">
    <property type="entry name" value="PPR"/>
    <property type="match status" value="5"/>
</dbReference>
<organism evidence="12 13">
    <name type="scientific">Herrania umbratica</name>
    <dbReference type="NCBI Taxonomy" id="108875"/>
    <lineage>
        <taxon>Eukaryota</taxon>
        <taxon>Viridiplantae</taxon>
        <taxon>Streptophyta</taxon>
        <taxon>Embryophyta</taxon>
        <taxon>Tracheophyta</taxon>
        <taxon>Spermatophyta</taxon>
        <taxon>Magnoliopsida</taxon>
        <taxon>eudicotyledons</taxon>
        <taxon>Gunneridae</taxon>
        <taxon>Pentapetalae</taxon>
        <taxon>rosids</taxon>
        <taxon>malvids</taxon>
        <taxon>Malvales</taxon>
        <taxon>Malvaceae</taxon>
        <taxon>Byttnerioideae</taxon>
        <taxon>Herrania</taxon>
    </lineage>
</organism>
<dbReference type="Pfam" id="PF13041">
    <property type="entry name" value="PPR_2"/>
    <property type="match status" value="3"/>
</dbReference>
<reference evidence="13" key="1">
    <citation type="submission" date="2025-08" db="UniProtKB">
        <authorList>
            <consortium name="RefSeq"/>
        </authorList>
    </citation>
    <scope>IDENTIFICATION</scope>
    <source>
        <tissue evidence="13">Leaf</tissue>
    </source>
</reference>
<dbReference type="GO" id="GO:0006207">
    <property type="term" value="P:'de novo' pyrimidine nucleobase biosynthetic process"/>
    <property type="evidence" value="ECO:0007669"/>
    <property type="project" value="InterPro"/>
</dbReference>
<dbReference type="InterPro" id="IPR027417">
    <property type="entry name" value="P-loop_NTPase"/>
</dbReference>
<feature type="repeat" description="PPR" evidence="11">
    <location>
        <begin position="575"/>
        <end position="609"/>
    </location>
</feature>
<feature type="binding site" evidence="10">
    <location>
        <begin position="60"/>
        <end position="65"/>
    </location>
    <ligand>
        <name>ATP</name>
        <dbReference type="ChEBI" id="CHEBI:30616"/>
    </ligand>
</feature>
<feature type="repeat" description="PPR" evidence="11">
    <location>
        <begin position="638"/>
        <end position="668"/>
    </location>
</feature>
<dbReference type="InterPro" id="IPR046960">
    <property type="entry name" value="PPR_At4g14850-like_plant"/>
</dbReference>
<comment type="caution">
    <text evidence="10">Lacks conserved residue(s) required for the propagation of feature annotation.</text>
</comment>
<evidence type="ECO:0000256" key="3">
    <source>
        <dbReference type="ARBA" id="ARBA00022737"/>
    </source>
</evidence>
<keyword evidence="12" id="KW-1185">Reference proteome</keyword>
<dbReference type="SUPFAM" id="SSF48452">
    <property type="entry name" value="TPR-like"/>
    <property type="match status" value="1"/>
</dbReference>
<dbReference type="Pfam" id="PF01535">
    <property type="entry name" value="PPR"/>
    <property type="match status" value="3"/>
</dbReference>
<keyword evidence="3" id="KW-0677">Repeat</keyword>
<dbReference type="GO" id="GO:0019205">
    <property type="term" value="F:nucleobase-containing compound kinase activity"/>
    <property type="evidence" value="ECO:0007669"/>
    <property type="project" value="InterPro"/>
</dbReference>
<proteinExistence type="inferred from homology"/>
<dbReference type="HAMAP" id="MF_03172">
    <property type="entry name" value="Adenylate_kinase_UMP_CMP_kin"/>
    <property type="match status" value="1"/>
</dbReference>
<dbReference type="CDD" id="cd01428">
    <property type="entry name" value="ADK"/>
    <property type="match status" value="1"/>
</dbReference>
<dbReference type="GO" id="GO:0005737">
    <property type="term" value="C:cytoplasm"/>
    <property type="evidence" value="ECO:0007669"/>
    <property type="project" value="UniProtKB-SubCell"/>
</dbReference>
<feature type="repeat" description="PPR" evidence="11">
    <location>
        <begin position="407"/>
        <end position="441"/>
    </location>
</feature>
<feature type="repeat" description="PPR" evidence="11">
    <location>
        <begin position="741"/>
        <end position="775"/>
    </location>
</feature>
<dbReference type="PRINTS" id="PR00094">
    <property type="entry name" value="ADENYLTKNASE"/>
</dbReference>
<dbReference type="NCBIfam" id="TIGR00756">
    <property type="entry name" value="PPR"/>
    <property type="match status" value="2"/>
</dbReference>
<dbReference type="RefSeq" id="XP_021285603.1">
    <property type="nucleotide sequence ID" value="XM_021429928.1"/>
</dbReference>
<dbReference type="FunFam" id="1.25.40.10:FF:000285">
    <property type="entry name" value="Pentatricopeptide repeat-containing protein, chloroplastic"/>
    <property type="match status" value="1"/>
</dbReference>
<feature type="binding site" evidence="10">
    <location>
        <position position="188"/>
    </location>
    <ligand>
        <name>a ribonucleoside 5'-phosphate</name>
        <dbReference type="ChEBI" id="CHEBI:58043"/>
    </ligand>
</feature>
<keyword evidence="7 10" id="KW-0665">Pyrimidine biosynthesis</keyword>
<comment type="domain">
    <text evidence="10">Consists of three domains, a large central CORE domain and two small peripheral domains, NMPbind and LID, which undergo movements during catalysis. The LID domain closes over the site of phosphoryl transfer upon ATP binding. Assembling and dissambling the active center during each catalytic cycle provides an effective means to prevent ATP hydrolysis.</text>
</comment>
<dbReference type="GO" id="GO:0016776">
    <property type="term" value="F:phosphotransferase activity, phosphate group as acceptor"/>
    <property type="evidence" value="ECO:0007669"/>
    <property type="project" value="InterPro"/>
</dbReference>
<dbReference type="FunFam" id="1.25.40.10:FF:000729">
    <property type="entry name" value="Pentatricopeptide repeat-containing protein At4g25270, chloroplastic"/>
    <property type="match status" value="1"/>
</dbReference>
<dbReference type="InterPro" id="IPR002885">
    <property type="entry name" value="PPR_rpt"/>
</dbReference>
<evidence type="ECO:0000256" key="7">
    <source>
        <dbReference type="ARBA" id="ARBA00022975"/>
    </source>
</evidence>
<dbReference type="GO" id="GO:0003723">
    <property type="term" value="F:RNA binding"/>
    <property type="evidence" value="ECO:0007669"/>
    <property type="project" value="InterPro"/>
</dbReference>
<evidence type="ECO:0000256" key="5">
    <source>
        <dbReference type="ARBA" id="ARBA00022777"/>
    </source>
</evidence>
<dbReference type="PANTHER" id="PTHR47926">
    <property type="entry name" value="PENTATRICOPEPTIDE REPEAT-CONTAINING PROTEIN"/>
    <property type="match status" value="1"/>
</dbReference>
<dbReference type="HAMAP" id="MF_00235">
    <property type="entry name" value="Adenylate_kinase_Adk"/>
    <property type="match status" value="1"/>
</dbReference>
<comment type="subcellular location">
    <subcellularLocation>
        <location evidence="10">Cytoplasm</location>
    </subcellularLocation>
    <subcellularLocation>
        <location evidence="10">Nucleus</location>
    </subcellularLocation>
</comment>
<dbReference type="EC" id="2.7.4.14" evidence="10"/>
<keyword evidence="6 10" id="KW-0067">ATP-binding</keyword>
<feature type="binding site" evidence="10">
    <location>
        <position position="173"/>
    </location>
    <ligand>
        <name>ATP</name>
        <dbReference type="ChEBI" id="CHEBI:30616"/>
    </ligand>
</feature>
<dbReference type="InterPro" id="IPR011990">
    <property type="entry name" value="TPR-like_helical_dom_sf"/>
</dbReference>
<comment type="catalytic activity">
    <reaction evidence="10">
        <text>CMP + ATP = CDP + ADP</text>
        <dbReference type="Rhea" id="RHEA:11600"/>
        <dbReference type="ChEBI" id="CHEBI:30616"/>
        <dbReference type="ChEBI" id="CHEBI:58069"/>
        <dbReference type="ChEBI" id="CHEBI:60377"/>
        <dbReference type="ChEBI" id="CHEBI:456216"/>
        <dbReference type="EC" id="2.7.4.14"/>
    </reaction>
</comment>
<feature type="binding site" evidence="10">
    <location>
        <begin position="107"/>
        <end position="109"/>
    </location>
    <ligand>
        <name>a ribonucleoside 5'-phosphate</name>
        <dbReference type="ChEBI" id="CHEBI:58043"/>
    </ligand>
</feature>
<sequence length="783" mass="87608">MWRRVASLSSVISSSNSSFFRQAAGRFTIWESLTTGIAQQAKGVSKEKTPFITFVLGGPGSGKGTQCIKIVETFGFTHLSAGDLLRREIASNSADGAMILNTIKEGKIVPSEVTVKLIQKEMESNDNHKFLIDGFPRSEENRIAFERIIGAEPNIVLFFDCPEEEMVKRVLNRNQGRVDDNIDTVRKRLKVFEALNLPVINYYSQRGKLYTINAVGTVNEIFEQVLPVFTASELTFKISSPPFLPALPSTTMVALLRPPSLHLVSLTLRCSSTSKKSEKQKQLKLKQIHQSNSTALPFRKSSPTPLLINHKPFTQTKLQALDAVVKDLEATVKNGMNITSEIFSSLLETCYQLKSIDHGIKIHNLVPKTLLRKNTGISSKLVRLYASCGHIESAHQVFDEMSKRNESAFPWNSLISGYAELGQYEDALALYFQMEEEGVEPDRYTFPRALKACAGLGLIQIGEAVHRDLVRKGFGNDGFVLNALVDMYAKCGDVVKARRVFDNIACKDTVSWNSMLTGYIRHGLLVEASEVFRGMIREGYEPDPVAISTILSGVWSLKIVLQIHGWILRRGIEWNLSVVNALVVVYSNHGKLDRASWLFRQMPERDVVSWNAIISGHSKRPEALVFFEQMVSGGTLPDSITFVAILSACAHLGFVKDGEQLFSLMRKKYAINPIMEHYACMVNLYGRAGLIDEAFNLIVERMEFEAGPTVWGALLYSCSVHGHIDIGEIAAQNLFELEPDNEHNFELLMKIYGNAGRLEDVERVRKMMLDRGLYAFSPLQSCF</sequence>
<gene>
    <name evidence="13" type="primary">LOC110417541</name>
</gene>
<dbReference type="InterPro" id="IPR006266">
    <property type="entry name" value="UMP_CMP_kinase"/>
</dbReference>
<evidence type="ECO:0000256" key="4">
    <source>
        <dbReference type="ARBA" id="ARBA00022741"/>
    </source>
</evidence>
<dbReference type="PANTHER" id="PTHR47926:SF515">
    <property type="entry name" value="UMP-CMP KINASE"/>
    <property type="match status" value="1"/>
</dbReference>
<protein>
    <recommendedName>
        <fullName evidence="10">UMP-CMP kinase</fullName>
        <ecNumber evidence="10">2.7.4.14</ecNumber>
    </recommendedName>
    <alternativeName>
        <fullName evidence="10">Deoxycytidylate kinase</fullName>
        <shortName evidence="10">CK</shortName>
        <shortName evidence="10">dCMP kinase</shortName>
    </alternativeName>
    <alternativeName>
        <fullName evidence="10">Uridine monophosphate/cytidine monophosphate kinase</fullName>
        <shortName evidence="10">UMP/CMP kinase</shortName>
        <shortName evidence="10">UMP/CMPK</shortName>
    </alternativeName>
</protein>
<keyword evidence="1 10" id="KW-0963">Cytoplasm</keyword>
<dbReference type="Gene3D" id="1.25.40.10">
    <property type="entry name" value="Tetratricopeptide repeat domain"/>
    <property type="match status" value="4"/>
</dbReference>
<comment type="function">
    <text evidence="10">Catalyzes the phosphorylation of pyrimidine nucleoside monophosphates at the expense of ATP. Plays an important role in de novo pyrimidine nucleotide biosynthesis. Has preference for UMP and CMP as phosphate acceptors.</text>
</comment>
<comment type="cofactor">
    <cofactor evidence="10">
        <name>Mg(2+)</name>
        <dbReference type="ChEBI" id="CHEBI:18420"/>
    </cofactor>
    <text evidence="10">Binds 1 Mg(2+) ion per monomer.</text>
</comment>
<comment type="catalytic activity">
    <reaction evidence="10">
        <text>dCMP + ATP = dCDP + ADP</text>
        <dbReference type="Rhea" id="RHEA:25094"/>
        <dbReference type="ChEBI" id="CHEBI:30616"/>
        <dbReference type="ChEBI" id="CHEBI:57566"/>
        <dbReference type="ChEBI" id="CHEBI:58593"/>
        <dbReference type="ChEBI" id="CHEBI:456216"/>
        <dbReference type="EC" id="2.7.4.14"/>
    </reaction>
</comment>
<feature type="repeat" description="PPR" evidence="11">
    <location>
        <begin position="508"/>
        <end position="542"/>
    </location>
</feature>
<feature type="binding site" evidence="10">
    <location>
        <position position="86"/>
    </location>
    <ligand>
        <name>a ribonucleoside 5'-phosphate</name>
        <dbReference type="ChEBI" id="CHEBI:58043"/>
    </ligand>
</feature>
<dbReference type="GO" id="GO:0009451">
    <property type="term" value="P:RNA modification"/>
    <property type="evidence" value="ECO:0007669"/>
    <property type="project" value="InterPro"/>
</dbReference>
<dbReference type="InterPro" id="IPR000850">
    <property type="entry name" value="Adenylat/UMP-CMP_kin"/>
</dbReference>
<dbReference type="GO" id="GO:0005524">
    <property type="term" value="F:ATP binding"/>
    <property type="evidence" value="ECO:0007669"/>
    <property type="project" value="UniProtKB-KW"/>
</dbReference>
<dbReference type="Gene3D" id="3.40.50.300">
    <property type="entry name" value="P-loop containing nucleotide triphosphate hydrolases"/>
    <property type="match status" value="1"/>
</dbReference>